<proteinExistence type="predicted"/>
<evidence type="ECO:0000256" key="1">
    <source>
        <dbReference type="SAM" id="MobiDB-lite"/>
    </source>
</evidence>
<gene>
    <name evidence="2" type="ORF">SETTUDRAFT_32918</name>
</gene>
<evidence type="ECO:0000313" key="2">
    <source>
        <dbReference type="EMBL" id="EOA83906.1"/>
    </source>
</evidence>
<reference evidence="2 3" key="2">
    <citation type="journal article" date="2013" name="PLoS Genet.">
        <title>Comparative genome structure, secondary metabolite, and effector coding capacity across Cochliobolus pathogens.</title>
        <authorList>
            <person name="Condon B.J."/>
            <person name="Leng Y."/>
            <person name="Wu D."/>
            <person name="Bushley K.E."/>
            <person name="Ohm R.A."/>
            <person name="Otillar R."/>
            <person name="Martin J."/>
            <person name="Schackwitz W."/>
            <person name="Grimwood J."/>
            <person name="MohdZainudin N."/>
            <person name="Xue C."/>
            <person name="Wang R."/>
            <person name="Manning V.A."/>
            <person name="Dhillon B."/>
            <person name="Tu Z.J."/>
            <person name="Steffenson B.J."/>
            <person name="Salamov A."/>
            <person name="Sun H."/>
            <person name="Lowry S."/>
            <person name="LaButti K."/>
            <person name="Han J."/>
            <person name="Copeland A."/>
            <person name="Lindquist E."/>
            <person name="Barry K."/>
            <person name="Schmutz J."/>
            <person name="Baker S.E."/>
            <person name="Ciuffetti L.M."/>
            <person name="Grigoriev I.V."/>
            <person name="Zhong S."/>
            <person name="Turgeon B.G."/>
        </authorList>
    </citation>
    <scope>NUCLEOTIDE SEQUENCE [LARGE SCALE GENOMIC DNA]</scope>
    <source>
        <strain evidence="3">28A</strain>
    </source>
</reference>
<dbReference type="STRING" id="671987.R0IFS6"/>
<organism evidence="2 3">
    <name type="scientific">Exserohilum turcicum (strain 28A)</name>
    <name type="common">Northern leaf blight fungus</name>
    <name type="synonym">Setosphaeria turcica</name>
    <dbReference type="NCBI Taxonomy" id="671987"/>
    <lineage>
        <taxon>Eukaryota</taxon>
        <taxon>Fungi</taxon>
        <taxon>Dikarya</taxon>
        <taxon>Ascomycota</taxon>
        <taxon>Pezizomycotina</taxon>
        <taxon>Dothideomycetes</taxon>
        <taxon>Pleosporomycetidae</taxon>
        <taxon>Pleosporales</taxon>
        <taxon>Pleosporineae</taxon>
        <taxon>Pleosporaceae</taxon>
        <taxon>Exserohilum</taxon>
    </lineage>
</organism>
<name>R0IFS6_EXST2</name>
<accession>R0IFS6</accession>
<feature type="compositionally biased region" description="Polar residues" evidence="1">
    <location>
        <begin position="38"/>
        <end position="52"/>
    </location>
</feature>
<feature type="region of interest" description="Disordered" evidence="1">
    <location>
        <begin position="14"/>
        <end position="277"/>
    </location>
</feature>
<dbReference type="AlphaFoldDB" id="R0IFS6"/>
<dbReference type="GeneID" id="19403709"/>
<keyword evidence="3" id="KW-1185">Reference proteome</keyword>
<dbReference type="HOGENOM" id="CLU_066248_0_0_1"/>
<reference evidence="2 3" key="1">
    <citation type="journal article" date="2012" name="PLoS Pathog.">
        <title>Diverse lifestyles and strategies of plant pathogenesis encoded in the genomes of eighteen Dothideomycetes fungi.</title>
        <authorList>
            <person name="Ohm R.A."/>
            <person name="Feau N."/>
            <person name="Henrissat B."/>
            <person name="Schoch C.L."/>
            <person name="Horwitz B.A."/>
            <person name="Barry K.W."/>
            <person name="Condon B.J."/>
            <person name="Copeland A.C."/>
            <person name="Dhillon B."/>
            <person name="Glaser F."/>
            <person name="Hesse C.N."/>
            <person name="Kosti I."/>
            <person name="LaButti K."/>
            <person name="Lindquist E.A."/>
            <person name="Lucas S."/>
            <person name="Salamov A.A."/>
            <person name="Bradshaw R.E."/>
            <person name="Ciuffetti L."/>
            <person name="Hamelin R.C."/>
            <person name="Kema G.H.J."/>
            <person name="Lawrence C."/>
            <person name="Scott J.A."/>
            <person name="Spatafora J.W."/>
            <person name="Turgeon B.G."/>
            <person name="de Wit P.J.G.M."/>
            <person name="Zhong S."/>
            <person name="Goodwin S.B."/>
            <person name="Grigoriev I.V."/>
        </authorList>
    </citation>
    <scope>NUCLEOTIDE SEQUENCE [LARGE SCALE GENOMIC DNA]</scope>
    <source>
        <strain evidence="3">28A</strain>
    </source>
</reference>
<evidence type="ECO:0000313" key="3">
    <source>
        <dbReference type="Proteomes" id="UP000016935"/>
    </source>
</evidence>
<dbReference type="OrthoDB" id="3694450at2759"/>
<feature type="compositionally biased region" description="Polar residues" evidence="1">
    <location>
        <begin position="120"/>
        <end position="131"/>
    </location>
</feature>
<protein>
    <submittedName>
        <fullName evidence="2">Uncharacterized protein</fullName>
    </submittedName>
</protein>
<feature type="compositionally biased region" description="Polar residues" evidence="1">
    <location>
        <begin position="207"/>
        <end position="223"/>
    </location>
</feature>
<sequence>MALFSDTFSIPHAQGSLQIIQYSGPPKPKQTSRRNPSKALSNKHSPKSNTQLENKEDLVPTSDQVEVINLTYLEDNSDISGSSGRGDSDISSCDDFAPQNESEGEEFKRNLEEGTEDESSNQPAPSENVSQGKCRKNTVVIDDSQSSVDTEEGDSHENDAASEFRCGGCPIETENLIDSDAVGKAKTQMSGFPLRKFSSTPSMSSSKMNVEQSTQGSPPTIENTSSSSSSSSDTDDDHYDRGNQIAWLTRKRKRFSPTKWHIPSSNMTSKQRLKHNR</sequence>
<dbReference type="RefSeq" id="XP_008028081.1">
    <property type="nucleotide sequence ID" value="XM_008029890.1"/>
</dbReference>
<dbReference type="Proteomes" id="UP000016935">
    <property type="component" value="Unassembled WGS sequence"/>
</dbReference>
<dbReference type="EMBL" id="KB908814">
    <property type="protein sequence ID" value="EOA83906.1"/>
    <property type="molecule type" value="Genomic_DNA"/>
</dbReference>